<proteinExistence type="predicted"/>
<comment type="caution">
    <text evidence="1">The sequence shown here is derived from an EMBL/GenBank/DDBJ whole genome shotgun (WGS) entry which is preliminary data.</text>
</comment>
<keyword evidence="2" id="KW-1185">Reference proteome</keyword>
<organism evidence="1 2">
    <name type="scientific">Vespula squamosa</name>
    <name type="common">Southern yellow jacket</name>
    <name type="synonym">Wasp</name>
    <dbReference type="NCBI Taxonomy" id="30214"/>
    <lineage>
        <taxon>Eukaryota</taxon>
        <taxon>Metazoa</taxon>
        <taxon>Ecdysozoa</taxon>
        <taxon>Arthropoda</taxon>
        <taxon>Hexapoda</taxon>
        <taxon>Insecta</taxon>
        <taxon>Pterygota</taxon>
        <taxon>Neoptera</taxon>
        <taxon>Endopterygota</taxon>
        <taxon>Hymenoptera</taxon>
        <taxon>Apocrita</taxon>
        <taxon>Aculeata</taxon>
        <taxon>Vespoidea</taxon>
        <taxon>Vespidae</taxon>
        <taxon>Vespinae</taxon>
        <taxon>Vespula</taxon>
    </lineage>
</organism>
<dbReference type="EMBL" id="JAUDFV010000161">
    <property type="protein sequence ID" value="KAL2713023.1"/>
    <property type="molecule type" value="Genomic_DNA"/>
</dbReference>
<accession>A0ABD1ZXD4</accession>
<dbReference type="Proteomes" id="UP001607302">
    <property type="component" value="Unassembled WGS sequence"/>
</dbReference>
<dbReference type="AlphaFoldDB" id="A0ABD1ZXD4"/>
<name>A0ABD1ZXD4_VESSQ</name>
<gene>
    <name evidence="1" type="ORF">V1478_017216</name>
</gene>
<reference evidence="1 2" key="1">
    <citation type="journal article" date="2024" name="Ann. Entomol. Soc. Am.">
        <title>Genomic analyses of the southern and eastern yellowjacket wasps (Hymenoptera: Vespidae) reveal evolutionary signatures of social life.</title>
        <authorList>
            <person name="Catto M.A."/>
            <person name="Caine P.B."/>
            <person name="Orr S.E."/>
            <person name="Hunt B.G."/>
            <person name="Goodisman M.A.D."/>
        </authorList>
    </citation>
    <scope>NUCLEOTIDE SEQUENCE [LARGE SCALE GENOMIC DNA]</scope>
    <source>
        <strain evidence="1">233</strain>
        <tissue evidence="1">Head and thorax</tissue>
    </source>
</reference>
<sequence length="73" mass="8470">MSFVVTKPRPRYLQNVCVEISYDIVDNTVRPVHLEICKMNLFTSGFFDPIRHNEHCLNLEVDVLFDGGSLWSL</sequence>
<evidence type="ECO:0000313" key="2">
    <source>
        <dbReference type="Proteomes" id="UP001607302"/>
    </source>
</evidence>
<evidence type="ECO:0000313" key="1">
    <source>
        <dbReference type="EMBL" id="KAL2713023.1"/>
    </source>
</evidence>
<protein>
    <submittedName>
        <fullName evidence="1">Uncharacterized protein</fullName>
    </submittedName>
</protein>